<dbReference type="RefSeq" id="WP_237819327.1">
    <property type="nucleotide sequence ID" value="NZ_JAKLTQ010000003.1"/>
</dbReference>
<dbReference type="PROSITE" id="PS50126">
    <property type="entry name" value="S1"/>
    <property type="match status" value="1"/>
</dbReference>
<evidence type="ECO:0000313" key="4">
    <source>
        <dbReference type="Proteomes" id="UP001165368"/>
    </source>
</evidence>
<proteinExistence type="predicted"/>
<dbReference type="SUPFAM" id="SSF50249">
    <property type="entry name" value="Nucleic acid-binding proteins"/>
    <property type="match status" value="1"/>
</dbReference>
<dbReference type="InterPro" id="IPR003029">
    <property type="entry name" value="S1_domain"/>
</dbReference>
<organism evidence="3 4">
    <name type="scientific">Arthrobacter hankyongi</name>
    <dbReference type="NCBI Taxonomy" id="2904801"/>
    <lineage>
        <taxon>Bacteria</taxon>
        <taxon>Bacillati</taxon>
        <taxon>Actinomycetota</taxon>
        <taxon>Actinomycetes</taxon>
        <taxon>Micrococcales</taxon>
        <taxon>Micrococcaceae</taxon>
        <taxon>Arthrobacter</taxon>
    </lineage>
</organism>
<keyword evidence="4" id="KW-1185">Reference proteome</keyword>
<dbReference type="InterPro" id="IPR012340">
    <property type="entry name" value="NA-bd_OB-fold"/>
</dbReference>
<name>A0ABS9L531_9MICC</name>
<evidence type="ECO:0000259" key="2">
    <source>
        <dbReference type="PROSITE" id="PS50126"/>
    </source>
</evidence>
<feature type="region of interest" description="Disordered" evidence="1">
    <location>
        <begin position="617"/>
        <end position="679"/>
    </location>
</feature>
<sequence length="806" mass="89075">MPDNIDSLVQAALSASDRNGPEGDLEDGPVESVLYTISSDDSSPGEPRIVVEAEVVHAQTFAGNPSLQVRFVGKDEKEGSRSADLAVLAASRPALGYRPRWTPVLVRTPAELAEQMRVRWKEALGELQDGFDPRMATFLTGAQGMEPGLAVLTSGQSPVSKFVLLQGLMDPEGQIQYKGLGLDAPTFARQIRAASEGDEDALDWLVEVQNEGVLTSYSEVTGNSLAAEADFRLSRWHKQGMDLIEAVTVKSENAGFDFSTIRALLKVNEEYQAKLTKRRESAADNPALLEYVDRDEARFERLSRSDGSLDHGILEDWFFEETRLFLQVRFRHSLPGQFAAALAPISADAPGHGALAAEVRRLAASSSTDPNEYTTTTATVAPRRFGPFGLHSDPSHADRVARIIQAVRRAIADVDNAGHDDLGTLIVAQEVLGYAQWKRDELRAAELIREADSHQSAAAQRTNESQERAEASLRRETDALTYAKAANDLEQIVQKHSNALAQTTRSIDIDDPVPDAALSTARSRVEQAKLREATASARLAAAEEREQWAAEAASTSATPVAKARILAERDLALAEQSDAKAEQNAARKEHSAALNDIRLFTEARARFDELIREVRTENERRVREESERRREQEARQAEQRRQQAEKHRKNQEAERQRQEAATRRQEDLNQRQQDKANAAKKALKLELERFVALPSEAPFWRRKALAKSRASLQQAILRLQAEIVGPLAPPRTRAKTWPNMLSRNERYLGTVKKIVDYGVFVSLPTGTDGLLRGSEASGLREAGELVGVEIVDIPYGKPIVLKRIPG</sequence>
<feature type="domain" description="S1 motif" evidence="2">
    <location>
        <begin position="744"/>
        <end position="804"/>
    </location>
</feature>
<evidence type="ECO:0000313" key="3">
    <source>
        <dbReference type="EMBL" id="MCG2621784.1"/>
    </source>
</evidence>
<reference evidence="3" key="1">
    <citation type="submission" date="2022-01" db="EMBL/GenBank/DDBJ databases">
        <authorList>
            <person name="Jo J.-H."/>
            <person name="Im W.-T."/>
        </authorList>
    </citation>
    <scope>NUCLEOTIDE SEQUENCE</scope>
    <source>
        <strain evidence="3">I2-34</strain>
    </source>
</reference>
<dbReference type="EMBL" id="JAKLTQ010000003">
    <property type="protein sequence ID" value="MCG2621784.1"/>
    <property type="molecule type" value="Genomic_DNA"/>
</dbReference>
<evidence type="ECO:0000256" key="1">
    <source>
        <dbReference type="SAM" id="MobiDB-lite"/>
    </source>
</evidence>
<protein>
    <recommendedName>
        <fullName evidence="2">S1 motif domain-containing protein</fullName>
    </recommendedName>
</protein>
<feature type="compositionally biased region" description="Basic and acidic residues" evidence="1">
    <location>
        <begin position="617"/>
        <end position="674"/>
    </location>
</feature>
<accession>A0ABS9L531</accession>
<dbReference type="SMART" id="SM00316">
    <property type="entry name" value="S1"/>
    <property type="match status" value="1"/>
</dbReference>
<feature type="region of interest" description="Disordered" evidence="1">
    <location>
        <begin position="452"/>
        <end position="472"/>
    </location>
</feature>
<dbReference type="Proteomes" id="UP001165368">
    <property type="component" value="Unassembled WGS sequence"/>
</dbReference>
<dbReference type="Gene3D" id="2.40.50.140">
    <property type="entry name" value="Nucleic acid-binding proteins"/>
    <property type="match status" value="1"/>
</dbReference>
<comment type="caution">
    <text evidence="3">The sequence shown here is derived from an EMBL/GenBank/DDBJ whole genome shotgun (WGS) entry which is preliminary data.</text>
</comment>
<gene>
    <name evidence="3" type="ORF">LVY72_07615</name>
</gene>
<feature type="compositionally biased region" description="Polar residues" evidence="1">
    <location>
        <begin position="454"/>
        <end position="463"/>
    </location>
</feature>